<evidence type="ECO:0000313" key="2">
    <source>
        <dbReference type="EMBL" id="GFR32520.1"/>
    </source>
</evidence>
<evidence type="ECO:0000313" key="3">
    <source>
        <dbReference type="Proteomes" id="UP000887116"/>
    </source>
</evidence>
<comment type="caution">
    <text evidence="2">The sequence shown here is derived from an EMBL/GenBank/DDBJ whole genome shotgun (WGS) entry which is preliminary data.</text>
</comment>
<name>A0A8X6JEL2_TRICU</name>
<proteinExistence type="predicted"/>
<feature type="region of interest" description="Disordered" evidence="1">
    <location>
        <begin position="94"/>
        <end position="114"/>
    </location>
</feature>
<evidence type="ECO:0000256" key="1">
    <source>
        <dbReference type="SAM" id="MobiDB-lite"/>
    </source>
</evidence>
<dbReference type="AlphaFoldDB" id="A0A8X6JEL2"/>
<protein>
    <submittedName>
        <fullName evidence="2">Uncharacterized protein</fullName>
    </submittedName>
</protein>
<dbReference type="Proteomes" id="UP000887116">
    <property type="component" value="Unassembled WGS sequence"/>
</dbReference>
<keyword evidence="3" id="KW-1185">Reference proteome</keyword>
<accession>A0A8X6JEL2</accession>
<organism evidence="2 3">
    <name type="scientific">Trichonephila clavata</name>
    <name type="common">Joro spider</name>
    <name type="synonym">Nephila clavata</name>
    <dbReference type="NCBI Taxonomy" id="2740835"/>
    <lineage>
        <taxon>Eukaryota</taxon>
        <taxon>Metazoa</taxon>
        <taxon>Ecdysozoa</taxon>
        <taxon>Arthropoda</taxon>
        <taxon>Chelicerata</taxon>
        <taxon>Arachnida</taxon>
        <taxon>Araneae</taxon>
        <taxon>Araneomorphae</taxon>
        <taxon>Entelegynae</taxon>
        <taxon>Araneoidea</taxon>
        <taxon>Nephilidae</taxon>
        <taxon>Trichonephila</taxon>
    </lineage>
</organism>
<reference evidence="2" key="1">
    <citation type="submission" date="2020-07" db="EMBL/GenBank/DDBJ databases">
        <title>Multicomponent nature underlies the extraordinary mechanical properties of spider dragline silk.</title>
        <authorList>
            <person name="Kono N."/>
            <person name="Nakamura H."/>
            <person name="Mori M."/>
            <person name="Yoshida Y."/>
            <person name="Ohtoshi R."/>
            <person name="Malay A.D."/>
            <person name="Moran D.A.P."/>
            <person name="Tomita M."/>
            <person name="Numata K."/>
            <person name="Arakawa K."/>
        </authorList>
    </citation>
    <scope>NUCLEOTIDE SEQUENCE</scope>
</reference>
<dbReference type="EMBL" id="BMAO01009668">
    <property type="protein sequence ID" value="GFR32520.1"/>
    <property type="molecule type" value="Genomic_DNA"/>
</dbReference>
<gene>
    <name evidence="2" type="ORF">TNCT_530551</name>
</gene>
<sequence length="114" mass="12986">MEGCINSGAGVYCSYFTFFSPVGRFRPASDGDIEAKQIALSKLLCYLEHFSRVVLCRQLTFLEPHIRWLLGIASPSCSRYLTKIKLFNISGSKLPTGKREMKKKKKRHTDYSNC</sequence>